<dbReference type="Pfam" id="PF12840">
    <property type="entry name" value="HTH_20"/>
    <property type="match status" value="1"/>
</dbReference>
<dbReference type="InterPro" id="IPR036390">
    <property type="entry name" value="WH_DNA-bd_sf"/>
</dbReference>
<dbReference type="InterPro" id="IPR011991">
    <property type="entry name" value="ArsR-like_HTH"/>
</dbReference>
<name>A0A9W4H2D4_9ACTN</name>
<dbReference type="InterPro" id="IPR001845">
    <property type="entry name" value="HTH_ArsR_DNA-bd_dom"/>
</dbReference>
<sequence>MDALLAALADPARWRLVGLLAERPRSVGVLAQLAGARQPQTTKHLQTLERAGLVTSERTGQRRIYVLRSDPLRELAAALGRLADTADREDGPRAAYDSYGRSLHAERLAAEQPGWADGRSFRFLRSLPGGPELVWRHLTEAALLARWWTPDDLRVSELVFEARPGGRIVQEFRDAEDADGSDAVVGRAEGVVDDVRPGERLAFRLSPLLGDGGLAFTSHVDLGLQPRGTGTELDVHWRIADSTVDSADFIAGIEIGFGQCLDKLAANLAAEPHRTHTRSTT</sequence>
<feature type="domain" description="HTH arsR-type" evidence="5">
    <location>
        <begin position="1"/>
        <end position="87"/>
    </location>
</feature>
<dbReference type="RefSeq" id="WP_205048258.1">
    <property type="nucleotide sequence ID" value="NZ_CAJVAX010000018.1"/>
</dbReference>
<dbReference type="Gene3D" id="1.10.10.10">
    <property type="entry name" value="Winged helix-like DNA-binding domain superfamily/Winged helix DNA-binding domain"/>
    <property type="match status" value="1"/>
</dbReference>
<keyword evidence="3" id="KW-0238">DNA-binding</keyword>
<organism evidence="6 7">
    <name type="scientific">Actinacidiphila bryophytorum</name>
    <dbReference type="NCBI Taxonomy" id="1436133"/>
    <lineage>
        <taxon>Bacteria</taxon>
        <taxon>Bacillati</taxon>
        <taxon>Actinomycetota</taxon>
        <taxon>Actinomycetes</taxon>
        <taxon>Kitasatosporales</taxon>
        <taxon>Streptomycetaceae</taxon>
        <taxon>Actinacidiphila</taxon>
    </lineage>
</organism>
<comment type="similarity">
    <text evidence="1">Belongs to the AHA1 family.</text>
</comment>
<dbReference type="Proteomes" id="UP001153328">
    <property type="component" value="Unassembled WGS sequence"/>
</dbReference>
<dbReference type="SUPFAM" id="SSF46785">
    <property type="entry name" value="Winged helix' DNA-binding domain"/>
    <property type="match status" value="1"/>
</dbReference>
<evidence type="ECO:0000256" key="2">
    <source>
        <dbReference type="ARBA" id="ARBA00023015"/>
    </source>
</evidence>
<dbReference type="Pfam" id="PF08327">
    <property type="entry name" value="AHSA1"/>
    <property type="match status" value="1"/>
</dbReference>
<keyword evidence="2" id="KW-0805">Transcription regulation</keyword>
<dbReference type="InterPro" id="IPR023393">
    <property type="entry name" value="START-like_dom_sf"/>
</dbReference>
<comment type="caution">
    <text evidence="6">The sequence shown here is derived from an EMBL/GenBank/DDBJ whole genome shotgun (WGS) entry which is preliminary data.</text>
</comment>
<proteinExistence type="inferred from homology"/>
<evidence type="ECO:0000313" key="6">
    <source>
        <dbReference type="EMBL" id="CAG7645526.1"/>
    </source>
</evidence>
<dbReference type="CDD" id="cd07814">
    <property type="entry name" value="SRPBCC_CalC_Aha1-like"/>
    <property type="match status" value="1"/>
</dbReference>
<keyword evidence="7" id="KW-1185">Reference proteome</keyword>
<dbReference type="InterPro" id="IPR013538">
    <property type="entry name" value="ASHA1/2-like_C"/>
</dbReference>
<dbReference type="SMART" id="SM00418">
    <property type="entry name" value="HTH_ARSR"/>
    <property type="match status" value="1"/>
</dbReference>
<evidence type="ECO:0000313" key="7">
    <source>
        <dbReference type="Proteomes" id="UP001153328"/>
    </source>
</evidence>
<dbReference type="EMBL" id="CAJVAX010000018">
    <property type="protein sequence ID" value="CAG7645526.1"/>
    <property type="molecule type" value="Genomic_DNA"/>
</dbReference>
<dbReference type="Gene3D" id="3.30.530.20">
    <property type="match status" value="1"/>
</dbReference>
<dbReference type="CDD" id="cd00090">
    <property type="entry name" value="HTH_ARSR"/>
    <property type="match status" value="1"/>
</dbReference>
<dbReference type="InterPro" id="IPR036388">
    <property type="entry name" value="WH-like_DNA-bd_sf"/>
</dbReference>
<dbReference type="AlphaFoldDB" id="A0A9W4H2D4"/>
<evidence type="ECO:0000256" key="4">
    <source>
        <dbReference type="ARBA" id="ARBA00023163"/>
    </source>
</evidence>
<protein>
    <submittedName>
        <fullName evidence="6">Metalloregulator ArsR/SmtB family transcription factor</fullName>
    </submittedName>
</protein>
<accession>A0A9W4H2D4</accession>
<dbReference type="NCBIfam" id="NF033788">
    <property type="entry name" value="HTH_metalloreg"/>
    <property type="match status" value="1"/>
</dbReference>
<evidence type="ECO:0000256" key="1">
    <source>
        <dbReference type="ARBA" id="ARBA00006817"/>
    </source>
</evidence>
<keyword evidence="4" id="KW-0804">Transcription</keyword>
<dbReference type="PROSITE" id="PS50987">
    <property type="entry name" value="HTH_ARSR_2"/>
    <property type="match status" value="1"/>
</dbReference>
<dbReference type="GO" id="GO:0003700">
    <property type="term" value="F:DNA-binding transcription factor activity"/>
    <property type="evidence" value="ECO:0007669"/>
    <property type="project" value="InterPro"/>
</dbReference>
<dbReference type="SUPFAM" id="SSF55961">
    <property type="entry name" value="Bet v1-like"/>
    <property type="match status" value="1"/>
</dbReference>
<dbReference type="PANTHER" id="PTHR33154">
    <property type="entry name" value="TRANSCRIPTIONAL REGULATOR, ARSR FAMILY"/>
    <property type="match status" value="1"/>
</dbReference>
<dbReference type="PRINTS" id="PR00778">
    <property type="entry name" value="HTHARSR"/>
</dbReference>
<reference evidence="6" key="1">
    <citation type="submission" date="2021-06" db="EMBL/GenBank/DDBJ databases">
        <authorList>
            <person name="Arsene-Ploetze F."/>
        </authorList>
    </citation>
    <scope>NUCLEOTIDE SEQUENCE</scope>
    <source>
        <strain evidence="6">SBRY1</strain>
    </source>
</reference>
<gene>
    <name evidence="6" type="ORF">SBRY_40178</name>
</gene>
<dbReference type="InterPro" id="IPR051081">
    <property type="entry name" value="HTH_MetalResp_TranReg"/>
</dbReference>
<dbReference type="PANTHER" id="PTHR33154:SF33">
    <property type="entry name" value="TRANSCRIPTIONAL REPRESSOR SDPR"/>
    <property type="match status" value="1"/>
</dbReference>
<evidence type="ECO:0000256" key="3">
    <source>
        <dbReference type="ARBA" id="ARBA00023125"/>
    </source>
</evidence>
<evidence type="ECO:0000259" key="5">
    <source>
        <dbReference type="PROSITE" id="PS50987"/>
    </source>
</evidence>
<dbReference type="GO" id="GO:0003677">
    <property type="term" value="F:DNA binding"/>
    <property type="evidence" value="ECO:0007669"/>
    <property type="project" value="UniProtKB-KW"/>
</dbReference>